<evidence type="ECO:0000313" key="2">
    <source>
        <dbReference type="EMBL" id="MEA5257355.1"/>
    </source>
</evidence>
<sequence>MKNKYNWIIGFLVGMNILLLGTVWFSHRRPPHPERQEVRKLVEKTLQFNKAQSEQYDVLIDEHQRDLRAINDEILPLKSELFQMVASPEDTVKTRELSEKISQLIVKQDVITLNHFKKVRNTICNKDQKILLDHLLSEILVKMSHQGGPPPPRGPEGRRPE</sequence>
<proteinExistence type="predicted"/>
<dbReference type="RefSeq" id="WP_323247675.1">
    <property type="nucleotide sequence ID" value="NZ_JAYFUL010000007.1"/>
</dbReference>
<evidence type="ECO:0000313" key="3">
    <source>
        <dbReference type="Proteomes" id="UP001304671"/>
    </source>
</evidence>
<keyword evidence="1" id="KW-1133">Transmembrane helix</keyword>
<keyword evidence="1" id="KW-0812">Transmembrane</keyword>
<accession>A0ABU5QJW1</accession>
<feature type="transmembrane region" description="Helical" evidence="1">
    <location>
        <begin position="6"/>
        <end position="25"/>
    </location>
</feature>
<keyword evidence="1" id="KW-0472">Membrane</keyword>
<evidence type="ECO:0008006" key="4">
    <source>
        <dbReference type="Google" id="ProtNLM"/>
    </source>
</evidence>
<comment type="caution">
    <text evidence="2">The sequence shown here is derived from an EMBL/GenBank/DDBJ whole genome shotgun (WGS) entry which is preliminary data.</text>
</comment>
<evidence type="ECO:0000256" key="1">
    <source>
        <dbReference type="SAM" id="Phobius"/>
    </source>
</evidence>
<dbReference type="EMBL" id="JAYFUL010000007">
    <property type="protein sequence ID" value="MEA5257355.1"/>
    <property type="molecule type" value="Genomic_DNA"/>
</dbReference>
<dbReference type="Gene3D" id="1.20.120.1490">
    <property type="match status" value="1"/>
</dbReference>
<reference evidence="2 3" key="1">
    <citation type="submission" date="2023-12" db="EMBL/GenBank/DDBJ databases">
        <title>Novel species of the genus Arcicella isolated from rivers.</title>
        <authorList>
            <person name="Lu H."/>
        </authorList>
    </citation>
    <scope>NUCLEOTIDE SEQUENCE [LARGE SCALE GENOMIC DNA]</scope>
    <source>
        <strain evidence="2 3">LMG 21963</strain>
    </source>
</reference>
<protein>
    <recommendedName>
        <fullName evidence="4">Periplasmic heavy metal sensor</fullName>
    </recommendedName>
</protein>
<gene>
    <name evidence="2" type="ORF">VB264_06145</name>
</gene>
<organism evidence="2 3">
    <name type="scientific">Arcicella aquatica</name>
    <dbReference type="NCBI Taxonomy" id="217141"/>
    <lineage>
        <taxon>Bacteria</taxon>
        <taxon>Pseudomonadati</taxon>
        <taxon>Bacteroidota</taxon>
        <taxon>Cytophagia</taxon>
        <taxon>Cytophagales</taxon>
        <taxon>Flectobacillaceae</taxon>
        <taxon>Arcicella</taxon>
    </lineage>
</organism>
<keyword evidence="3" id="KW-1185">Reference proteome</keyword>
<name>A0ABU5QJW1_9BACT</name>
<dbReference type="Proteomes" id="UP001304671">
    <property type="component" value="Unassembled WGS sequence"/>
</dbReference>